<proteinExistence type="predicted"/>
<reference evidence="1" key="1">
    <citation type="journal article" date="2021" name="Proc. Natl. Acad. Sci. U.S.A.">
        <title>A Catalog of Tens of Thousands of Viruses from Human Metagenomes Reveals Hidden Associations with Chronic Diseases.</title>
        <authorList>
            <person name="Tisza M.J."/>
            <person name="Buck C.B."/>
        </authorList>
    </citation>
    <scope>NUCLEOTIDE SEQUENCE</scope>
    <source>
        <strain evidence="1">CtAvK3</strain>
    </source>
</reference>
<dbReference type="EMBL" id="BK014910">
    <property type="protein sequence ID" value="DAD81987.1"/>
    <property type="molecule type" value="Genomic_DNA"/>
</dbReference>
<evidence type="ECO:0000313" key="1">
    <source>
        <dbReference type="EMBL" id="DAD81987.1"/>
    </source>
</evidence>
<accession>A0A8S5MJC0</accession>
<sequence>MNLKEHWWKCVISAPLVMHAMVVHLVRKTRIGIFAIYLHFFITR</sequence>
<organism evidence="1">
    <name type="scientific">Siphoviridae sp. ctAvK3</name>
    <dbReference type="NCBI Taxonomy" id="2826184"/>
    <lineage>
        <taxon>Viruses</taxon>
        <taxon>Duplodnaviria</taxon>
        <taxon>Heunggongvirae</taxon>
        <taxon>Uroviricota</taxon>
        <taxon>Caudoviricetes</taxon>
    </lineage>
</organism>
<name>A0A8S5MJC0_9CAUD</name>
<protein>
    <submittedName>
        <fullName evidence="1">Uncharacterized protein</fullName>
    </submittedName>
</protein>